<evidence type="ECO:0000313" key="1">
    <source>
        <dbReference type="EMBL" id="PST84404.1"/>
    </source>
</evidence>
<dbReference type="AlphaFoldDB" id="A0A2T3HPN1"/>
<gene>
    <name evidence="1" type="ORF">C7T94_06775</name>
</gene>
<sequence length="416" mass="46574">MKNYVLMALVCIHLGAVAQQGQEIRLTGRSNSAAAMQQPYVILISADGFRWDFAEQFGATNLLKLRQQGVQARYLRPGFPSLTFPNHYSIVTGLYPSGHGIVDNNFFDPALQRRYAMNNKKAVQDGIFYGGVPLWTLAEQQQMLAASYFWVGSEAPIGGSFQTYRFPYTEHAPIGERIAGVKAWLQLPDAERPHLITFYMPEVDHAAHSHGVAAAETGAAVKFVDDAIGQLVQAIAPLGLPVNFIFVSDHGMTEVRTDKWLSLPPSVDTAKFVVAAGDVVIHLYAKNHDDIAPAYRKLKKEARHFRVYRAEEVPTRWHYAKKDDRYGRIGDLILVAERPYVFNLSAKKLTPGKHGYDPALRDMRGVFYAWGPAFRPNRTIRGFDNIHIYPLVARILGLRITQAVDGRAEVLEGLLR</sequence>
<dbReference type="InterPro" id="IPR017850">
    <property type="entry name" value="Alkaline_phosphatase_core_sf"/>
</dbReference>
<dbReference type="CDD" id="cd16018">
    <property type="entry name" value="Enpp"/>
    <property type="match status" value="1"/>
</dbReference>
<protein>
    <submittedName>
        <fullName evidence="1">Alkaline phosphatase family protein</fullName>
    </submittedName>
</protein>
<name>A0A2T3HPN1_9SPHI</name>
<dbReference type="PANTHER" id="PTHR10151">
    <property type="entry name" value="ECTONUCLEOTIDE PYROPHOSPHATASE/PHOSPHODIESTERASE"/>
    <property type="match status" value="1"/>
</dbReference>
<dbReference type="Gene3D" id="3.30.1360.180">
    <property type="match status" value="1"/>
</dbReference>
<keyword evidence="2" id="KW-1185">Reference proteome</keyword>
<organism evidence="1 2">
    <name type="scientific">Pedobacter yulinensis</name>
    <dbReference type="NCBI Taxonomy" id="2126353"/>
    <lineage>
        <taxon>Bacteria</taxon>
        <taxon>Pseudomonadati</taxon>
        <taxon>Bacteroidota</taxon>
        <taxon>Sphingobacteriia</taxon>
        <taxon>Sphingobacteriales</taxon>
        <taxon>Sphingobacteriaceae</taxon>
        <taxon>Pedobacter</taxon>
    </lineage>
</organism>
<dbReference type="InterPro" id="IPR002591">
    <property type="entry name" value="Phosphodiest/P_Trfase"/>
</dbReference>
<reference evidence="1 2" key="1">
    <citation type="submission" date="2018-03" db="EMBL/GenBank/DDBJ databases">
        <authorList>
            <person name="Keele B.F."/>
        </authorList>
    </citation>
    <scope>NUCLEOTIDE SEQUENCE [LARGE SCALE GENOMIC DNA]</scope>
    <source>
        <strain evidence="1 2">YL28-9</strain>
    </source>
</reference>
<proteinExistence type="predicted"/>
<comment type="caution">
    <text evidence="1">The sequence shown here is derived from an EMBL/GenBank/DDBJ whole genome shotgun (WGS) entry which is preliminary data.</text>
</comment>
<accession>A0A2T3HPN1</accession>
<dbReference type="GO" id="GO:0016787">
    <property type="term" value="F:hydrolase activity"/>
    <property type="evidence" value="ECO:0007669"/>
    <property type="project" value="UniProtKB-ARBA"/>
</dbReference>
<dbReference type="Gene3D" id="3.40.720.10">
    <property type="entry name" value="Alkaline Phosphatase, subunit A"/>
    <property type="match status" value="1"/>
</dbReference>
<dbReference type="PANTHER" id="PTHR10151:SF120">
    <property type="entry name" value="BIS(5'-ADENOSYL)-TRIPHOSPHATASE"/>
    <property type="match status" value="1"/>
</dbReference>
<dbReference type="Proteomes" id="UP000240912">
    <property type="component" value="Unassembled WGS sequence"/>
</dbReference>
<dbReference type="EMBL" id="PYLS01000004">
    <property type="protein sequence ID" value="PST84404.1"/>
    <property type="molecule type" value="Genomic_DNA"/>
</dbReference>
<dbReference type="SUPFAM" id="SSF53649">
    <property type="entry name" value="Alkaline phosphatase-like"/>
    <property type="match status" value="1"/>
</dbReference>
<evidence type="ECO:0000313" key="2">
    <source>
        <dbReference type="Proteomes" id="UP000240912"/>
    </source>
</evidence>
<dbReference type="Pfam" id="PF01663">
    <property type="entry name" value="Phosphodiest"/>
    <property type="match status" value="1"/>
</dbReference>
<dbReference type="RefSeq" id="WP_107214504.1">
    <property type="nucleotide sequence ID" value="NZ_KZ686268.1"/>
</dbReference>
<dbReference type="OrthoDB" id="9779418at2"/>